<dbReference type="EMBL" id="CAJMWY010004411">
    <property type="protein sequence ID" value="CAE6531224.1"/>
    <property type="molecule type" value="Genomic_DNA"/>
</dbReference>
<dbReference type="Proteomes" id="UP000663861">
    <property type="component" value="Unassembled WGS sequence"/>
</dbReference>
<dbReference type="SUPFAM" id="SSF103491">
    <property type="entry name" value="Preprotein translocase SecY subunit"/>
    <property type="match status" value="1"/>
</dbReference>
<evidence type="ECO:0000313" key="4">
    <source>
        <dbReference type="EMBL" id="CAE6472592.1"/>
    </source>
</evidence>
<dbReference type="GO" id="GO:0016020">
    <property type="term" value="C:membrane"/>
    <property type="evidence" value="ECO:0007669"/>
    <property type="project" value="InterPro"/>
</dbReference>
<evidence type="ECO:0000313" key="5">
    <source>
        <dbReference type="EMBL" id="CAE6531224.1"/>
    </source>
</evidence>
<reference evidence="5" key="1">
    <citation type="submission" date="2021-01" db="EMBL/GenBank/DDBJ databases">
        <authorList>
            <person name="Kaushik A."/>
        </authorList>
    </citation>
    <scope>NUCLEOTIDE SEQUENCE</scope>
    <source>
        <strain evidence="4">AG4-R118</strain>
        <strain evidence="5">AG4-RS23</strain>
    </source>
</reference>
<keyword evidence="2" id="KW-0472">Membrane</keyword>
<dbReference type="AlphaFoldDB" id="A0A8H3DQ13"/>
<feature type="signal peptide" evidence="3">
    <location>
        <begin position="1"/>
        <end position="21"/>
    </location>
</feature>
<comment type="similarity">
    <text evidence="1">Belongs to the SecY/SEC61-alpha family.</text>
</comment>
<keyword evidence="3" id="KW-0732">Signal</keyword>
<dbReference type="GO" id="GO:0015031">
    <property type="term" value="P:protein transport"/>
    <property type="evidence" value="ECO:0007669"/>
    <property type="project" value="InterPro"/>
</dbReference>
<evidence type="ECO:0000313" key="6">
    <source>
        <dbReference type="Proteomes" id="UP000663861"/>
    </source>
</evidence>
<proteinExistence type="inferred from homology"/>
<keyword evidence="2" id="KW-0812">Transmembrane</keyword>
<protein>
    <submittedName>
        <fullName evidence="5">Uncharacterized protein</fullName>
    </submittedName>
</protein>
<evidence type="ECO:0000256" key="1">
    <source>
        <dbReference type="RuleBase" id="RU004349"/>
    </source>
</evidence>
<dbReference type="EMBL" id="CAJMWX010001172">
    <property type="protein sequence ID" value="CAE6472592.1"/>
    <property type="molecule type" value="Genomic_DNA"/>
</dbReference>
<gene>
    <name evidence="4" type="ORF">RDB_LOCUS110016</name>
    <name evidence="5" type="ORF">RDB_LOCUS174977</name>
</gene>
<feature type="transmembrane region" description="Helical" evidence="2">
    <location>
        <begin position="141"/>
        <end position="159"/>
    </location>
</feature>
<keyword evidence="2" id="KW-1133">Transmembrane helix</keyword>
<dbReference type="InterPro" id="IPR023201">
    <property type="entry name" value="SecY_dom_sf"/>
</dbReference>
<dbReference type="PANTHER" id="PTHR10906">
    <property type="entry name" value="SECY/SEC61-ALPHA FAMILY MEMBER"/>
    <property type="match status" value="1"/>
</dbReference>
<comment type="caution">
    <text evidence="5">The sequence shown here is derived from an EMBL/GenBank/DDBJ whole genome shotgun (WGS) entry which is preliminary data.</text>
</comment>
<dbReference type="Proteomes" id="UP000663888">
    <property type="component" value="Unassembled WGS sequence"/>
</dbReference>
<evidence type="ECO:0000256" key="2">
    <source>
        <dbReference type="SAM" id="Phobius"/>
    </source>
</evidence>
<accession>A0A8H3DQ13</accession>
<dbReference type="InterPro" id="IPR002208">
    <property type="entry name" value="SecY/SEC61-alpha"/>
</dbReference>
<dbReference type="Gene3D" id="1.10.3370.10">
    <property type="entry name" value="SecY subunit domain"/>
    <property type="match status" value="2"/>
</dbReference>
<feature type="chain" id="PRO_5035641469" evidence="3">
    <location>
        <begin position="22"/>
        <end position="445"/>
    </location>
</feature>
<feature type="transmembrane region" description="Helical" evidence="2">
    <location>
        <begin position="61"/>
        <end position="85"/>
    </location>
</feature>
<dbReference type="Pfam" id="PF00344">
    <property type="entry name" value="SecY"/>
    <property type="match status" value="1"/>
</dbReference>
<evidence type="ECO:0000256" key="3">
    <source>
        <dbReference type="SAM" id="SignalP"/>
    </source>
</evidence>
<name>A0A8H3DQ13_9AGAM</name>
<sequence length="445" mass="48872">MIPMRRWILKLLLLLLPSACSLRTPNGGFGREHLASILDWFVAAIVFDSCFSTVPRSLYQLGASVCLLLILQLVVGVSLFIAATICETIVWKASSPTAVNTGRSPEFKGAIVALFHMLFTWNNKSRALKEAFWRERLPDIMNLFATIVVFAVVIYLQGFRLEIHVKSSRFCGQCESALTSNIYILSQMLFNRFPDNFLIRTLGVREQMVKAGIAYYMSPTTPPHTLKTTFLDPIHTAIYVTFILTACAIFSKTWIGVSGSGAVRPPLILDDTPKAGGRTRVSDNMNPNPLAVPLATTTTTALPPPTSPPMTAIDDTVDRCALVRLKTGCGYLACIPVVVRAPVGHKLLICPSVGNSCDSCLKPRNLCNVCADHYEKLQTNAMRARRIASAAVERPAIDIEALRQLARRAAVRSAITRVVLLRIIILSRTAHDSTGHVSISISTMF</sequence>
<organism evidence="5 6">
    <name type="scientific">Rhizoctonia solani</name>
    <dbReference type="NCBI Taxonomy" id="456999"/>
    <lineage>
        <taxon>Eukaryota</taxon>
        <taxon>Fungi</taxon>
        <taxon>Dikarya</taxon>
        <taxon>Basidiomycota</taxon>
        <taxon>Agaricomycotina</taxon>
        <taxon>Agaricomycetes</taxon>
        <taxon>Cantharellales</taxon>
        <taxon>Ceratobasidiaceae</taxon>
        <taxon>Rhizoctonia</taxon>
    </lineage>
</organism>